<keyword evidence="3" id="KW-1185">Reference proteome</keyword>
<dbReference type="AlphaFoldDB" id="A0A084VR50"/>
<gene>
    <name evidence="1" type="ORF">ZHAS_00007923</name>
</gene>
<dbReference type="Proteomes" id="UP000030765">
    <property type="component" value="Unassembled WGS sequence"/>
</dbReference>
<dbReference type="EnsemblMetazoa" id="ASIC007923-RA">
    <property type="protein sequence ID" value="ASIC007923-PA"/>
    <property type="gene ID" value="ASIC007923"/>
</dbReference>
<evidence type="ECO:0000313" key="1">
    <source>
        <dbReference type="EMBL" id="KFB40444.1"/>
    </source>
</evidence>
<organism evidence="1">
    <name type="scientific">Anopheles sinensis</name>
    <name type="common">Mosquito</name>
    <dbReference type="NCBI Taxonomy" id="74873"/>
    <lineage>
        <taxon>Eukaryota</taxon>
        <taxon>Metazoa</taxon>
        <taxon>Ecdysozoa</taxon>
        <taxon>Arthropoda</taxon>
        <taxon>Hexapoda</taxon>
        <taxon>Insecta</taxon>
        <taxon>Pterygota</taxon>
        <taxon>Neoptera</taxon>
        <taxon>Endopterygota</taxon>
        <taxon>Diptera</taxon>
        <taxon>Nematocera</taxon>
        <taxon>Culicoidea</taxon>
        <taxon>Culicidae</taxon>
        <taxon>Anophelinae</taxon>
        <taxon>Anopheles</taxon>
    </lineage>
</organism>
<reference evidence="2" key="2">
    <citation type="submission" date="2020-05" db="UniProtKB">
        <authorList>
            <consortium name="EnsemblMetazoa"/>
        </authorList>
    </citation>
    <scope>IDENTIFICATION</scope>
</reference>
<dbReference type="EMBL" id="ATLV01015458">
    <property type="status" value="NOT_ANNOTATED_CDS"/>
    <property type="molecule type" value="Genomic_DNA"/>
</dbReference>
<sequence>MLRSQDDFQPLMRAGYRCSSTKRHDAHAIGVRTCMSVGRGWHRNLCVPLPPSPPPPRPVNDFKPIVMAMMLMQQTSTGTRSVML</sequence>
<protein>
    <submittedName>
        <fullName evidence="1 2">Uncharacterized protein</fullName>
    </submittedName>
</protein>
<reference evidence="1 3" key="1">
    <citation type="journal article" date="2014" name="BMC Genomics">
        <title>Genome sequence of Anopheles sinensis provides insight into genetics basis of mosquito competence for malaria parasites.</title>
        <authorList>
            <person name="Zhou D."/>
            <person name="Zhang D."/>
            <person name="Ding G."/>
            <person name="Shi L."/>
            <person name="Hou Q."/>
            <person name="Ye Y."/>
            <person name="Xu Y."/>
            <person name="Zhou H."/>
            <person name="Xiong C."/>
            <person name="Li S."/>
            <person name="Yu J."/>
            <person name="Hong S."/>
            <person name="Yu X."/>
            <person name="Zou P."/>
            <person name="Chen C."/>
            <person name="Chang X."/>
            <person name="Wang W."/>
            <person name="Lv Y."/>
            <person name="Sun Y."/>
            <person name="Ma L."/>
            <person name="Shen B."/>
            <person name="Zhu C."/>
        </authorList>
    </citation>
    <scope>NUCLEOTIDE SEQUENCE [LARGE SCALE GENOMIC DNA]</scope>
</reference>
<evidence type="ECO:0000313" key="2">
    <source>
        <dbReference type="EnsemblMetazoa" id="ASIC007923-PA"/>
    </source>
</evidence>
<dbReference type="VEuPathDB" id="VectorBase:ASIC007923"/>
<name>A0A084VR50_ANOSI</name>
<accession>A0A084VR50</accession>
<dbReference type="EMBL" id="KE525014">
    <property type="protein sequence ID" value="KFB40444.1"/>
    <property type="molecule type" value="Genomic_DNA"/>
</dbReference>
<proteinExistence type="predicted"/>
<evidence type="ECO:0000313" key="3">
    <source>
        <dbReference type="Proteomes" id="UP000030765"/>
    </source>
</evidence>